<dbReference type="GO" id="GO:2000762">
    <property type="term" value="P:regulation of phenylpropanoid metabolic process"/>
    <property type="evidence" value="ECO:0007669"/>
    <property type="project" value="InterPro"/>
</dbReference>
<dbReference type="InterPro" id="IPR015915">
    <property type="entry name" value="Kelch-typ_b-propeller"/>
</dbReference>
<dbReference type="SMART" id="SM00256">
    <property type="entry name" value="FBOX"/>
    <property type="match status" value="1"/>
</dbReference>
<evidence type="ECO:0000313" key="4">
    <source>
        <dbReference type="Proteomes" id="UP001177140"/>
    </source>
</evidence>
<protein>
    <recommendedName>
        <fullName evidence="2">F-box domain-containing protein</fullName>
    </recommendedName>
</protein>
<proteinExistence type="predicted"/>
<dbReference type="Pfam" id="PF00646">
    <property type="entry name" value="F-box"/>
    <property type="match status" value="1"/>
</dbReference>
<reference evidence="3" key="1">
    <citation type="submission" date="2022-03" db="EMBL/GenBank/DDBJ databases">
        <title>A functionally conserved STORR gene fusion in Papaver species that diverged 16.8 million years ago.</title>
        <authorList>
            <person name="Catania T."/>
        </authorList>
    </citation>
    <scope>NUCLEOTIDE SEQUENCE</scope>
    <source>
        <strain evidence="3">S-191538</strain>
    </source>
</reference>
<sequence length="353" mass="38391">MEFIPGLPEDIGLECLTRLDYKAHGVASQVCHTWRNLLKSREFYVHRKQAGMTHHVGCLIQSLPPVPANSEGGGGGGEGVKQPAGGGGAAGAPSYGITVYDSASGEWERLDPVPKYPDGIPLFSQIVSVEGKLVLMGGWNPTSWNPITDLFIYDFTTQRWKQGRELPSKRSFFASAVLDGKVFIAGGHDESKNALKTAWAYDLRNDEWSELAQLSEERDECEGIVIGNEFWVVSGYGTEHQGRFEASAECYQLGTGEWRRVEEAWTVGKCPRACVGVGKDGKSLINFSELDSLVGVGTYAVELGNRTNLVTGVTYLGAPQGFFLVEGQNGKLVKIDVPEEFTGFVQSGCSLEI</sequence>
<dbReference type="SUPFAM" id="SSF81383">
    <property type="entry name" value="F-box domain"/>
    <property type="match status" value="1"/>
</dbReference>
<organism evidence="3 4">
    <name type="scientific">Papaver nudicaule</name>
    <name type="common">Iceland poppy</name>
    <dbReference type="NCBI Taxonomy" id="74823"/>
    <lineage>
        <taxon>Eukaryota</taxon>
        <taxon>Viridiplantae</taxon>
        <taxon>Streptophyta</taxon>
        <taxon>Embryophyta</taxon>
        <taxon>Tracheophyta</taxon>
        <taxon>Spermatophyta</taxon>
        <taxon>Magnoliopsida</taxon>
        <taxon>Ranunculales</taxon>
        <taxon>Papaveraceae</taxon>
        <taxon>Papaveroideae</taxon>
        <taxon>Papaver</taxon>
    </lineage>
</organism>
<feature type="domain" description="F-box" evidence="2">
    <location>
        <begin position="7"/>
        <end position="47"/>
    </location>
</feature>
<name>A0AA41VNC9_PAPNU</name>
<dbReference type="GO" id="GO:0080037">
    <property type="term" value="P:negative regulation of cytokinin-activated signaling pathway"/>
    <property type="evidence" value="ECO:0007669"/>
    <property type="project" value="InterPro"/>
</dbReference>
<dbReference type="AlphaFoldDB" id="A0AA41VNC9"/>
<dbReference type="InterPro" id="IPR044595">
    <property type="entry name" value="KMD1-4"/>
</dbReference>
<accession>A0AA41VNC9</accession>
<keyword evidence="4" id="KW-1185">Reference proteome</keyword>
<dbReference type="SMART" id="SM00612">
    <property type="entry name" value="Kelch"/>
    <property type="match status" value="2"/>
</dbReference>
<dbReference type="InterPro" id="IPR001810">
    <property type="entry name" value="F-box_dom"/>
</dbReference>
<dbReference type="InterPro" id="IPR036047">
    <property type="entry name" value="F-box-like_dom_sf"/>
</dbReference>
<dbReference type="Pfam" id="PF24681">
    <property type="entry name" value="Kelch_KLHDC2_KLHL20_DRC7"/>
    <property type="match status" value="1"/>
</dbReference>
<dbReference type="InterPro" id="IPR006652">
    <property type="entry name" value="Kelch_1"/>
</dbReference>
<dbReference type="CDD" id="cd22152">
    <property type="entry name" value="F-box_AtAFR-like"/>
    <property type="match status" value="1"/>
</dbReference>
<dbReference type="Gene3D" id="2.120.10.80">
    <property type="entry name" value="Kelch-type beta propeller"/>
    <property type="match status" value="1"/>
</dbReference>
<dbReference type="PANTHER" id="PTHR46407:SF4">
    <property type="entry name" value="F-BOX DOMAIN-CONTAINING PROTEIN"/>
    <property type="match status" value="1"/>
</dbReference>
<feature type="region of interest" description="Disordered" evidence="1">
    <location>
        <begin position="67"/>
        <end position="88"/>
    </location>
</feature>
<evidence type="ECO:0000313" key="3">
    <source>
        <dbReference type="EMBL" id="MCL7044484.1"/>
    </source>
</evidence>
<dbReference type="EMBL" id="JAJJMA010258618">
    <property type="protein sequence ID" value="MCL7044484.1"/>
    <property type="molecule type" value="Genomic_DNA"/>
</dbReference>
<dbReference type="PANTHER" id="PTHR46407">
    <property type="entry name" value="OS02G0208700 PROTEIN"/>
    <property type="match status" value="1"/>
</dbReference>
<comment type="caution">
    <text evidence="3">The sequence shown here is derived from an EMBL/GenBank/DDBJ whole genome shotgun (WGS) entry which is preliminary data.</text>
</comment>
<dbReference type="Proteomes" id="UP001177140">
    <property type="component" value="Unassembled WGS sequence"/>
</dbReference>
<feature type="compositionally biased region" description="Gly residues" evidence="1">
    <location>
        <begin position="71"/>
        <end position="88"/>
    </location>
</feature>
<evidence type="ECO:0000259" key="2">
    <source>
        <dbReference type="SMART" id="SM00256"/>
    </source>
</evidence>
<dbReference type="SUPFAM" id="SSF117281">
    <property type="entry name" value="Kelch motif"/>
    <property type="match status" value="1"/>
</dbReference>
<gene>
    <name evidence="3" type="ORF">MKW94_013493</name>
</gene>
<evidence type="ECO:0000256" key="1">
    <source>
        <dbReference type="SAM" id="MobiDB-lite"/>
    </source>
</evidence>